<sequence length="139" mass="15813">MQTRIAIFIAGIVFCMAAMHSCHAKHDIKTMQYVTNGEKVYRAHCQNCHGGQGEGLGKLYPPLTDPQYLKENHELLPRIIRYGLRDTIHVSGNTYAENMPAIPELTEIDIAYVLSYITIRFGEAEKKYELDEVKASLKR</sequence>
<keyword evidence="5" id="KW-0732">Signal</keyword>
<dbReference type="PANTHER" id="PTHR35008:SF8">
    <property type="entry name" value="ALCOHOL DEHYDROGENASE CYTOCHROME C SUBUNIT"/>
    <property type="match status" value="1"/>
</dbReference>
<evidence type="ECO:0000256" key="4">
    <source>
        <dbReference type="PROSITE-ProRule" id="PRU00433"/>
    </source>
</evidence>
<dbReference type="RefSeq" id="WP_380866886.1">
    <property type="nucleotide sequence ID" value="NZ_JBHUMA010000004.1"/>
</dbReference>
<dbReference type="Proteomes" id="UP001597393">
    <property type="component" value="Unassembled WGS sequence"/>
</dbReference>
<evidence type="ECO:0000256" key="2">
    <source>
        <dbReference type="ARBA" id="ARBA00022723"/>
    </source>
</evidence>
<keyword evidence="8" id="KW-1185">Reference proteome</keyword>
<organism evidence="7 8">
    <name type="scientific">Sphingobacterium corticis</name>
    <dbReference type="NCBI Taxonomy" id="1812823"/>
    <lineage>
        <taxon>Bacteria</taxon>
        <taxon>Pseudomonadati</taxon>
        <taxon>Bacteroidota</taxon>
        <taxon>Sphingobacteriia</taxon>
        <taxon>Sphingobacteriales</taxon>
        <taxon>Sphingobacteriaceae</taxon>
        <taxon>Sphingobacterium</taxon>
    </lineage>
</organism>
<reference evidence="8" key="1">
    <citation type="journal article" date="2019" name="Int. J. Syst. Evol. Microbiol.">
        <title>The Global Catalogue of Microorganisms (GCM) 10K type strain sequencing project: providing services to taxonomists for standard genome sequencing and annotation.</title>
        <authorList>
            <consortium name="The Broad Institute Genomics Platform"/>
            <consortium name="The Broad Institute Genome Sequencing Center for Infectious Disease"/>
            <person name="Wu L."/>
            <person name="Ma J."/>
        </authorList>
    </citation>
    <scope>NUCLEOTIDE SEQUENCE [LARGE SCALE GENOMIC DNA]</scope>
    <source>
        <strain evidence="8">KCTC 42248</strain>
    </source>
</reference>
<feature type="domain" description="Cytochrome c" evidence="6">
    <location>
        <begin position="32"/>
        <end position="121"/>
    </location>
</feature>
<evidence type="ECO:0000256" key="3">
    <source>
        <dbReference type="ARBA" id="ARBA00023004"/>
    </source>
</evidence>
<dbReference type="Gene3D" id="1.10.760.10">
    <property type="entry name" value="Cytochrome c-like domain"/>
    <property type="match status" value="1"/>
</dbReference>
<evidence type="ECO:0000313" key="7">
    <source>
        <dbReference type="EMBL" id="MFD2597615.1"/>
    </source>
</evidence>
<comment type="caution">
    <text evidence="7">The sequence shown here is derived from an EMBL/GenBank/DDBJ whole genome shotgun (WGS) entry which is preliminary data.</text>
</comment>
<evidence type="ECO:0000256" key="1">
    <source>
        <dbReference type="ARBA" id="ARBA00022617"/>
    </source>
</evidence>
<keyword evidence="2 4" id="KW-0479">Metal-binding</keyword>
<accession>A0ABW5NGT4</accession>
<dbReference type="Pfam" id="PF00034">
    <property type="entry name" value="Cytochrom_C"/>
    <property type="match status" value="1"/>
</dbReference>
<dbReference type="InterPro" id="IPR036909">
    <property type="entry name" value="Cyt_c-like_dom_sf"/>
</dbReference>
<dbReference type="PANTHER" id="PTHR35008">
    <property type="entry name" value="BLL4482 PROTEIN-RELATED"/>
    <property type="match status" value="1"/>
</dbReference>
<dbReference type="InterPro" id="IPR009056">
    <property type="entry name" value="Cyt_c-like_dom"/>
</dbReference>
<proteinExistence type="predicted"/>
<evidence type="ECO:0000313" key="8">
    <source>
        <dbReference type="Proteomes" id="UP001597393"/>
    </source>
</evidence>
<evidence type="ECO:0000259" key="6">
    <source>
        <dbReference type="PROSITE" id="PS51007"/>
    </source>
</evidence>
<dbReference type="EMBL" id="JBHUMA010000004">
    <property type="protein sequence ID" value="MFD2597615.1"/>
    <property type="molecule type" value="Genomic_DNA"/>
</dbReference>
<keyword evidence="3 4" id="KW-0408">Iron</keyword>
<evidence type="ECO:0000256" key="5">
    <source>
        <dbReference type="SAM" id="SignalP"/>
    </source>
</evidence>
<dbReference type="PROSITE" id="PS51007">
    <property type="entry name" value="CYTC"/>
    <property type="match status" value="1"/>
</dbReference>
<name>A0ABW5NGT4_9SPHI</name>
<dbReference type="SUPFAM" id="SSF46626">
    <property type="entry name" value="Cytochrome c"/>
    <property type="match status" value="1"/>
</dbReference>
<feature type="signal peptide" evidence="5">
    <location>
        <begin position="1"/>
        <end position="24"/>
    </location>
</feature>
<protein>
    <submittedName>
        <fullName evidence="7">C-type cytochrome</fullName>
    </submittedName>
</protein>
<keyword evidence="1 4" id="KW-0349">Heme</keyword>
<dbReference type="InterPro" id="IPR051459">
    <property type="entry name" value="Cytochrome_c-type_DH"/>
</dbReference>
<gene>
    <name evidence="7" type="ORF">ACFSQ3_01520</name>
</gene>
<feature type="chain" id="PRO_5047070095" evidence="5">
    <location>
        <begin position="25"/>
        <end position="139"/>
    </location>
</feature>